<dbReference type="EC" id="3.4.21.105" evidence="10"/>
<evidence type="ECO:0000256" key="4">
    <source>
        <dbReference type="ARBA" id="ARBA00022670"/>
    </source>
</evidence>
<feature type="compositionally biased region" description="Polar residues" evidence="11">
    <location>
        <begin position="1"/>
        <end position="11"/>
    </location>
</feature>
<feature type="compositionally biased region" description="Polar residues" evidence="11">
    <location>
        <begin position="43"/>
        <end position="54"/>
    </location>
</feature>
<keyword evidence="9 10" id="KW-0472">Membrane</keyword>
<evidence type="ECO:0000256" key="10">
    <source>
        <dbReference type="RuleBase" id="RU362115"/>
    </source>
</evidence>
<keyword evidence="6 10" id="KW-0378">Hydrolase</keyword>
<accession>A0A0G2E2Y6</accession>
<dbReference type="InterPro" id="IPR035952">
    <property type="entry name" value="Rhomboid-like_sf"/>
</dbReference>
<evidence type="ECO:0000256" key="7">
    <source>
        <dbReference type="ARBA" id="ARBA00022825"/>
    </source>
</evidence>
<proteinExistence type="inferred from homology"/>
<dbReference type="InterPro" id="IPR002610">
    <property type="entry name" value="Peptidase_S54_rhomboid-like"/>
</dbReference>
<dbReference type="EMBL" id="LAQI01000160">
    <property type="protein sequence ID" value="KKY17114.1"/>
    <property type="molecule type" value="Genomic_DNA"/>
</dbReference>
<feature type="compositionally biased region" description="Pro residues" evidence="11">
    <location>
        <begin position="19"/>
        <end position="37"/>
    </location>
</feature>
<evidence type="ECO:0000256" key="9">
    <source>
        <dbReference type="ARBA" id="ARBA00023136"/>
    </source>
</evidence>
<sequence length="568" mass="62558">MAANDYYNSYNAGRREDAPLPPVPHSSTPSPLPSPHPTRPHIDTQNLQNYGNSYPSAHSVHSHPSAHTYPTGHSPAHTYHTGHSPVGSPFTDQAYPAYPQGTHPPTNPYGPVHGDDDTAYHGAGGYGQYRPMDNDPFADGSAIPLHAQQPKMDASPSRYNGDPEGQAPLVGGPDGMRRERSRRHKKKGGWFSGKITWVVFTLTVVQIAVFIGEIIKNGSPIMIKPSFNPMIGPSGYVYINMGARFVPCMRHMGGGNEVDITPDIAFPCPNSTTGAAECSLNELCGMSGIPQSDGELKPNQWYRFITPIFLHGGLIHIGFNMLVQMTVGRDVELLIGSIRFFLVYFAAGIFGNILGANYAPNAMPSVGASGAIFGLIAITLLDLLYHWKERVSPKKELLFIMLDVVIAFVLGLLPGLDNFAHIGGFIMGIGLGISILHSPQLLRERTGMDEPPYSAVPNQKHHEFESVKNFTKQPVGFFKGRKPLWWAWWLVRAGCIVVVFVAFIVLLNNFYSSHSECKWCKYLNCIPVSDWCDSNTLTVEKTNTTSKRDLFGLERYALPDFDSPMPMY</sequence>
<evidence type="ECO:0000256" key="11">
    <source>
        <dbReference type="SAM" id="MobiDB-lite"/>
    </source>
</evidence>
<feature type="transmembrane region" description="Helical" evidence="10">
    <location>
        <begin position="331"/>
        <end position="354"/>
    </location>
</feature>
<dbReference type="GO" id="GO:0004252">
    <property type="term" value="F:serine-type endopeptidase activity"/>
    <property type="evidence" value="ECO:0007669"/>
    <property type="project" value="InterPro"/>
</dbReference>
<organism evidence="13 14">
    <name type="scientific">Diplodia seriata</name>
    <dbReference type="NCBI Taxonomy" id="420778"/>
    <lineage>
        <taxon>Eukaryota</taxon>
        <taxon>Fungi</taxon>
        <taxon>Dikarya</taxon>
        <taxon>Ascomycota</taxon>
        <taxon>Pezizomycotina</taxon>
        <taxon>Dothideomycetes</taxon>
        <taxon>Dothideomycetes incertae sedis</taxon>
        <taxon>Botryosphaeriales</taxon>
        <taxon>Botryosphaeriaceae</taxon>
        <taxon>Diplodia</taxon>
    </lineage>
</organism>
<comment type="catalytic activity">
    <reaction evidence="1 10">
        <text>Cleaves type-1 transmembrane domains using a catalytic dyad composed of serine and histidine that are contributed by different transmembrane domains.</text>
        <dbReference type="EC" id="3.4.21.105"/>
    </reaction>
</comment>
<name>A0A0G2E2Y6_9PEZI</name>
<keyword evidence="5 10" id="KW-0812">Transmembrane</keyword>
<dbReference type="GO" id="GO:0016020">
    <property type="term" value="C:membrane"/>
    <property type="evidence" value="ECO:0007669"/>
    <property type="project" value="UniProtKB-SubCell"/>
</dbReference>
<keyword evidence="7 10" id="KW-0720">Serine protease</keyword>
<dbReference type="GO" id="GO:0006508">
    <property type="term" value="P:proteolysis"/>
    <property type="evidence" value="ECO:0007669"/>
    <property type="project" value="UniProtKB-KW"/>
</dbReference>
<comment type="function">
    <text evidence="10">Serine protease involved in intramembrane proteolysis.</text>
</comment>
<comment type="caution">
    <text evidence="13">The sequence shown here is derived from an EMBL/GenBank/DDBJ whole genome shotgun (WGS) entry which is preliminary data.</text>
</comment>
<dbReference type="Proteomes" id="UP000034182">
    <property type="component" value="Unassembled WGS sequence"/>
</dbReference>
<feature type="region of interest" description="Disordered" evidence="11">
    <location>
        <begin position="1"/>
        <end position="185"/>
    </location>
</feature>
<feature type="compositionally biased region" description="Low complexity" evidence="11">
    <location>
        <begin position="55"/>
        <end position="67"/>
    </location>
</feature>
<dbReference type="InterPro" id="IPR022764">
    <property type="entry name" value="Peptidase_S54_rhomboid_dom"/>
</dbReference>
<evidence type="ECO:0000256" key="6">
    <source>
        <dbReference type="ARBA" id="ARBA00022801"/>
    </source>
</evidence>
<keyword evidence="4 10" id="KW-0645">Protease</keyword>
<feature type="transmembrane region" description="Helical" evidence="10">
    <location>
        <begin position="489"/>
        <end position="511"/>
    </location>
</feature>
<dbReference type="PANTHER" id="PTHR22936:SF69">
    <property type="entry name" value="RHOMBOID-LIKE PROTEIN"/>
    <property type="match status" value="1"/>
</dbReference>
<evidence type="ECO:0000313" key="14">
    <source>
        <dbReference type="Proteomes" id="UP000034182"/>
    </source>
</evidence>
<dbReference type="Pfam" id="PF01694">
    <property type="entry name" value="Rhomboid"/>
    <property type="match status" value="1"/>
</dbReference>
<dbReference type="AlphaFoldDB" id="A0A0G2E2Y6"/>
<evidence type="ECO:0000313" key="13">
    <source>
        <dbReference type="EMBL" id="KKY17114.1"/>
    </source>
</evidence>
<gene>
    <name evidence="13" type="ORF">UCDDS831_g06584</name>
</gene>
<feature type="domain" description="Peptidase S54 rhomboid" evidence="12">
    <location>
        <begin position="299"/>
        <end position="435"/>
    </location>
</feature>
<feature type="transmembrane region" description="Helical" evidence="10">
    <location>
        <begin position="397"/>
        <end position="413"/>
    </location>
</feature>
<dbReference type="Gene3D" id="1.20.1540.10">
    <property type="entry name" value="Rhomboid-like"/>
    <property type="match status" value="1"/>
</dbReference>
<evidence type="ECO:0000256" key="2">
    <source>
        <dbReference type="ARBA" id="ARBA00004141"/>
    </source>
</evidence>
<feature type="transmembrane region" description="Helical" evidence="10">
    <location>
        <begin position="419"/>
        <end position="438"/>
    </location>
</feature>
<reference evidence="13 14" key="1">
    <citation type="submission" date="2015-03" db="EMBL/GenBank/DDBJ databases">
        <authorList>
            <person name="Morales-Cruz A."/>
            <person name="Amrine K.C."/>
            <person name="Cantu D."/>
        </authorList>
    </citation>
    <scope>NUCLEOTIDE SEQUENCE [LARGE SCALE GENOMIC DNA]</scope>
    <source>
        <strain evidence="13">DS831</strain>
    </source>
</reference>
<dbReference type="SUPFAM" id="SSF144091">
    <property type="entry name" value="Rhomboid-like"/>
    <property type="match status" value="1"/>
</dbReference>
<comment type="subcellular location">
    <subcellularLocation>
        <location evidence="2 10">Membrane</location>
        <topology evidence="2 10">Multi-pass membrane protein</topology>
    </subcellularLocation>
</comment>
<dbReference type="PANTHER" id="PTHR22936">
    <property type="entry name" value="RHOMBOID-RELATED"/>
    <property type="match status" value="1"/>
</dbReference>
<keyword evidence="8 10" id="KW-1133">Transmembrane helix</keyword>
<comment type="similarity">
    <text evidence="3 10">Belongs to the peptidase S54 family.</text>
</comment>
<evidence type="ECO:0000259" key="12">
    <source>
        <dbReference type="Pfam" id="PF01694"/>
    </source>
</evidence>
<feature type="transmembrane region" description="Helical" evidence="10">
    <location>
        <begin position="366"/>
        <end position="385"/>
    </location>
</feature>
<evidence type="ECO:0000256" key="3">
    <source>
        <dbReference type="ARBA" id="ARBA00009045"/>
    </source>
</evidence>
<evidence type="ECO:0000256" key="1">
    <source>
        <dbReference type="ARBA" id="ARBA00000156"/>
    </source>
</evidence>
<evidence type="ECO:0000256" key="8">
    <source>
        <dbReference type="ARBA" id="ARBA00022989"/>
    </source>
</evidence>
<feature type="transmembrane region" description="Helical" evidence="10">
    <location>
        <begin position="195"/>
        <end position="215"/>
    </location>
</feature>
<reference evidence="13 14" key="2">
    <citation type="submission" date="2015-05" db="EMBL/GenBank/DDBJ databases">
        <title>Distinctive expansion of gene families associated with plant cell wall degradation and secondary metabolism in the genomes of grapevine trunk pathogens.</title>
        <authorList>
            <person name="Lawrence D.P."/>
            <person name="Travadon R."/>
            <person name="Rolshausen P.E."/>
            <person name="Baumgartner K."/>
        </authorList>
    </citation>
    <scope>NUCLEOTIDE SEQUENCE [LARGE SCALE GENOMIC DNA]</scope>
    <source>
        <strain evidence="13">DS831</strain>
    </source>
</reference>
<protein>
    <recommendedName>
        <fullName evidence="10">Rhomboid-type serine protease</fullName>
        <ecNumber evidence="10">3.4.21.105</ecNumber>
    </recommendedName>
</protein>
<feature type="transmembrane region" description="Helical" evidence="10">
    <location>
        <begin position="301"/>
        <end position="319"/>
    </location>
</feature>
<evidence type="ECO:0000256" key="5">
    <source>
        <dbReference type="ARBA" id="ARBA00022692"/>
    </source>
</evidence>